<evidence type="ECO:0000259" key="3">
    <source>
        <dbReference type="PROSITE" id="PS50923"/>
    </source>
</evidence>
<name>A0A482WL51_LAOST</name>
<dbReference type="SUPFAM" id="SSF50494">
    <property type="entry name" value="Trypsin-like serine proteases"/>
    <property type="match status" value="1"/>
</dbReference>
<reference evidence="4 5" key="1">
    <citation type="journal article" date="2017" name="Gigascience">
        <title>Genome sequence of the small brown planthopper, Laodelphax striatellus.</title>
        <authorList>
            <person name="Zhu J."/>
            <person name="Jiang F."/>
            <person name="Wang X."/>
            <person name="Yang P."/>
            <person name="Bao Y."/>
            <person name="Zhao W."/>
            <person name="Wang W."/>
            <person name="Lu H."/>
            <person name="Wang Q."/>
            <person name="Cui N."/>
            <person name="Li J."/>
            <person name="Chen X."/>
            <person name="Luo L."/>
            <person name="Yu J."/>
            <person name="Kang L."/>
            <person name="Cui F."/>
        </authorList>
    </citation>
    <scope>NUCLEOTIDE SEQUENCE [LARGE SCALE GENOMIC DNA]</scope>
    <source>
        <strain evidence="4">Lst14</strain>
    </source>
</reference>
<organism evidence="4 5">
    <name type="scientific">Laodelphax striatellus</name>
    <name type="common">Small brown planthopper</name>
    <name type="synonym">Delphax striatella</name>
    <dbReference type="NCBI Taxonomy" id="195883"/>
    <lineage>
        <taxon>Eukaryota</taxon>
        <taxon>Metazoa</taxon>
        <taxon>Ecdysozoa</taxon>
        <taxon>Arthropoda</taxon>
        <taxon>Hexapoda</taxon>
        <taxon>Insecta</taxon>
        <taxon>Pterygota</taxon>
        <taxon>Neoptera</taxon>
        <taxon>Paraneoptera</taxon>
        <taxon>Hemiptera</taxon>
        <taxon>Auchenorrhyncha</taxon>
        <taxon>Fulgoroidea</taxon>
        <taxon>Delphacidae</taxon>
        <taxon>Criomorphinae</taxon>
        <taxon>Laodelphax</taxon>
    </lineage>
</organism>
<keyword evidence="2" id="KW-0768">Sushi</keyword>
<dbReference type="InParanoid" id="A0A482WL51"/>
<dbReference type="GO" id="GO:0004252">
    <property type="term" value="F:serine-type endopeptidase activity"/>
    <property type="evidence" value="ECO:0007669"/>
    <property type="project" value="InterPro"/>
</dbReference>
<evidence type="ECO:0000313" key="5">
    <source>
        <dbReference type="Proteomes" id="UP000291343"/>
    </source>
</evidence>
<dbReference type="Pfam" id="PF00089">
    <property type="entry name" value="Trypsin"/>
    <property type="match status" value="1"/>
</dbReference>
<comment type="caution">
    <text evidence="4">The sequence shown here is derived from an EMBL/GenBank/DDBJ whole genome shotgun (WGS) entry which is preliminary data.</text>
</comment>
<gene>
    <name evidence="4" type="ORF">LSTR_LSTR009369</name>
</gene>
<dbReference type="InterPro" id="IPR009003">
    <property type="entry name" value="Peptidase_S1_PA"/>
</dbReference>
<keyword evidence="5" id="KW-1185">Reference proteome</keyword>
<accession>A0A482WL51</accession>
<sequence>MSSPKKPCKIPYSKDHYYLSFEGIRLDPNESIDGCGKVAVNVKCFDPIKLIEPDDFAVCFDGQWYPSQHTCVQKKCAPLLDWFSTLVTCTTPKGVEGSCAEPAEPGTKVTFRCAPSRYQLPDGNVQHETVCLKGGRWEKMQHCNIVCGLDLTKNTSVGGNNNSSSKVLNQYFWHAVIFYLKDGEWEQLCVGTVFTSFSVITAHNCFLGDWRDLGPLKVGVGNNSRDYRNYAPSQVYSVEGFSSSWSDPPKIVILLVDRYIAFSDTVGNVCFFRLRNSELDGRNGHIVASTKDDNNFALQSLRWATNGECRSSKELSGNIQADEFCSLSNIHTFSPNDIGAGLVVSSGGLYHFLGLLIASDDRIPVFLNISIGQNAQFMRNTLDSMTRWLIEKKDWFIRRKDDSE</sequence>
<dbReference type="GO" id="GO:0006508">
    <property type="term" value="P:proteolysis"/>
    <property type="evidence" value="ECO:0007669"/>
    <property type="project" value="InterPro"/>
</dbReference>
<dbReference type="InterPro" id="IPR001254">
    <property type="entry name" value="Trypsin_dom"/>
</dbReference>
<feature type="domain" description="Sushi" evidence="3">
    <location>
        <begin position="87"/>
        <end position="145"/>
    </location>
</feature>
<dbReference type="SMR" id="A0A482WL51"/>
<evidence type="ECO:0000256" key="1">
    <source>
        <dbReference type="ARBA" id="ARBA00023157"/>
    </source>
</evidence>
<dbReference type="Gene3D" id="2.40.10.10">
    <property type="entry name" value="Trypsin-like serine proteases"/>
    <property type="match status" value="2"/>
</dbReference>
<evidence type="ECO:0000256" key="2">
    <source>
        <dbReference type="PROSITE-ProRule" id="PRU00302"/>
    </source>
</evidence>
<keyword evidence="1" id="KW-1015">Disulfide bond</keyword>
<dbReference type="InterPro" id="IPR000436">
    <property type="entry name" value="Sushi_SCR_CCP_dom"/>
</dbReference>
<dbReference type="AlphaFoldDB" id="A0A482WL51"/>
<evidence type="ECO:0000313" key="4">
    <source>
        <dbReference type="EMBL" id="RZF34244.1"/>
    </source>
</evidence>
<dbReference type="STRING" id="195883.A0A482WL51"/>
<dbReference type="PROSITE" id="PS50923">
    <property type="entry name" value="SUSHI"/>
    <property type="match status" value="1"/>
</dbReference>
<proteinExistence type="predicted"/>
<protein>
    <recommendedName>
        <fullName evidence="3">Sushi domain-containing protein</fullName>
    </recommendedName>
</protein>
<dbReference type="Proteomes" id="UP000291343">
    <property type="component" value="Unassembled WGS sequence"/>
</dbReference>
<dbReference type="InterPro" id="IPR043504">
    <property type="entry name" value="Peptidase_S1_PA_chymotrypsin"/>
</dbReference>
<comment type="caution">
    <text evidence="2">Lacks conserved residue(s) required for the propagation of feature annotation.</text>
</comment>
<dbReference type="EMBL" id="QKKF02032231">
    <property type="protein sequence ID" value="RZF34244.1"/>
    <property type="molecule type" value="Genomic_DNA"/>
</dbReference>
<dbReference type="OrthoDB" id="6621942at2759"/>